<feature type="compositionally biased region" description="Polar residues" evidence="1">
    <location>
        <begin position="450"/>
        <end position="470"/>
    </location>
</feature>
<feature type="compositionally biased region" description="Low complexity" evidence="1">
    <location>
        <begin position="48"/>
        <end position="74"/>
    </location>
</feature>
<feature type="region of interest" description="Disordered" evidence="1">
    <location>
        <begin position="410"/>
        <end position="541"/>
    </location>
</feature>
<feature type="compositionally biased region" description="Basic and acidic residues" evidence="1">
    <location>
        <begin position="531"/>
        <end position="541"/>
    </location>
</feature>
<dbReference type="Proteomes" id="UP000515153">
    <property type="component" value="Unplaced"/>
</dbReference>
<dbReference type="AlphaFoldDB" id="A0A6P8ATW3"/>
<protein>
    <submittedName>
        <fullName evidence="3">Uncharacterized protein</fullName>
    </submittedName>
</protein>
<evidence type="ECO:0000313" key="2">
    <source>
        <dbReference type="Proteomes" id="UP000515153"/>
    </source>
</evidence>
<evidence type="ECO:0000256" key="1">
    <source>
        <dbReference type="SAM" id="MobiDB-lite"/>
    </source>
</evidence>
<dbReference type="GeneID" id="41964227"/>
<evidence type="ECO:0000313" key="3">
    <source>
        <dbReference type="RefSeq" id="XP_030978351.1"/>
    </source>
</evidence>
<keyword evidence="2" id="KW-1185">Reference proteome</keyword>
<reference evidence="3" key="3">
    <citation type="submission" date="2025-08" db="UniProtKB">
        <authorList>
            <consortium name="RefSeq"/>
        </authorList>
    </citation>
    <scope>IDENTIFICATION</scope>
    <source>
        <strain evidence="3">NI907</strain>
    </source>
</reference>
<feature type="region of interest" description="Disordered" evidence="1">
    <location>
        <begin position="244"/>
        <end position="332"/>
    </location>
</feature>
<reference evidence="3" key="1">
    <citation type="journal article" date="2019" name="Mol. Biol. Evol.">
        <title>Blast fungal genomes show frequent chromosomal changes, gene gains and losses, and effector gene turnover.</title>
        <authorList>
            <person name="Gomez Luciano L.B."/>
            <person name="Jason Tsai I."/>
            <person name="Chuma I."/>
            <person name="Tosa Y."/>
            <person name="Chen Y.H."/>
            <person name="Li J.Y."/>
            <person name="Li M.Y."/>
            <person name="Jade Lu M.Y."/>
            <person name="Nakayashiki H."/>
            <person name="Li W.H."/>
        </authorList>
    </citation>
    <scope>NUCLEOTIDE SEQUENCE</scope>
    <source>
        <strain evidence="3">NI907</strain>
    </source>
</reference>
<accession>A0A6P8ATW3</accession>
<proteinExistence type="predicted"/>
<organism evidence="2 3">
    <name type="scientific">Pyricularia grisea</name>
    <name type="common">Crabgrass-specific blast fungus</name>
    <name type="synonym">Magnaporthe grisea</name>
    <dbReference type="NCBI Taxonomy" id="148305"/>
    <lineage>
        <taxon>Eukaryota</taxon>
        <taxon>Fungi</taxon>
        <taxon>Dikarya</taxon>
        <taxon>Ascomycota</taxon>
        <taxon>Pezizomycotina</taxon>
        <taxon>Sordariomycetes</taxon>
        <taxon>Sordariomycetidae</taxon>
        <taxon>Magnaporthales</taxon>
        <taxon>Pyriculariaceae</taxon>
        <taxon>Pyricularia</taxon>
    </lineage>
</organism>
<feature type="compositionally biased region" description="Polar residues" evidence="1">
    <location>
        <begin position="254"/>
        <end position="263"/>
    </location>
</feature>
<name>A0A6P8ATW3_PYRGI</name>
<dbReference type="RefSeq" id="XP_030978351.1">
    <property type="nucleotide sequence ID" value="XM_031129319.1"/>
</dbReference>
<reference evidence="3" key="2">
    <citation type="submission" date="2019-10" db="EMBL/GenBank/DDBJ databases">
        <authorList>
            <consortium name="NCBI Genome Project"/>
        </authorList>
    </citation>
    <scope>NUCLEOTIDE SEQUENCE</scope>
    <source>
        <strain evidence="3">NI907</strain>
    </source>
</reference>
<sequence length="541" mass="57983">MTDCSNFEESNTEQESLCPSCARKEAVRVGLQPRPNNLDRRLRTQNGTSSCGSSTASRSTRSSNISNSTGSVVSRASTTPSEHDALEASMQAIIDLKVQESTKAFEAAGGMRSLTASSAAGLRPSSLASRQVDQKTTDSLPATLALAVEMTSARAIVVEITPALASTKADMAGAAIRGAFAPQFGGIPATTTATAPEKAPPALVVSAPPQVSENPRVTQYYYSPYKAPSVEKLTRTRDDDAMSIMSTGPDFDNESSFTLQRNDSLFLPTDKTERKTGDEDYTGEVTISSPDEVLKPGAARKDDRDSLPSGRVVQPRRSNKPDAREQNPAPRIMPILLEPSSVANDYAKFCADIAVKREAQRKAYASGQRANAEEGCYKNYSLPSRGLAIPVAATTTVAAKTYTAETVQPRRVDAHIPLDKPLPRSPRNESGEAGDDKNPLPTRVRRSRATSDNGRSSGTPAVTLPPSTATRKARSQPGERSDQGFDDDETFFVPRRPRPTFIEGTPVTPQTVPVSLAIGGGKTLRRTKALPTRDGRPDGWE</sequence>
<feature type="region of interest" description="Disordered" evidence="1">
    <location>
        <begin position="28"/>
        <end position="82"/>
    </location>
</feature>
<dbReference type="KEGG" id="pgri:PgNI_09334"/>
<feature type="compositionally biased region" description="Basic and acidic residues" evidence="1">
    <location>
        <begin position="410"/>
        <end position="438"/>
    </location>
</feature>
<gene>
    <name evidence="3" type="ORF">PgNI_09334</name>
</gene>